<evidence type="ECO:0000259" key="9">
    <source>
        <dbReference type="PROSITE" id="PS50089"/>
    </source>
</evidence>
<keyword evidence="4" id="KW-0653">Protein transport</keyword>
<evidence type="ECO:0000256" key="7">
    <source>
        <dbReference type="PROSITE-ProRule" id="PRU00561"/>
    </source>
</evidence>
<dbReference type="GO" id="GO:0008270">
    <property type="term" value="F:zinc ion binding"/>
    <property type="evidence" value="ECO:0007669"/>
    <property type="project" value="UniProtKB-KW"/>
</dbReference>
<comment type="similarity">
    <text evidence="1">Belongs to the importin alpha family.</text>
</comment>
<feature type="region of interest" description="Disordered" evidence="8">
    <location>
        <begin position="825"/>
        <end position="851"/>
    </location>
</feature>
<evidence type="ECO:0000256" key="1">
    <source>
        <dbReference type="ARBA" id="ARBA00010394"/>
    </source>
</evidence>
<evidence type="ECO:0000313" key="11">
    <source>
        <dbReference type="EMBL" id="KAA1115949.1"/>
    </source>
</evidence>
<feature type="repeat" description="ARM" evidence="6">
    <location>
        <begin position="326"/>
        <end position="368"/>
    </location>
</feature>
<dbReference type="InterPro" id="IPR013083">
    <property type="entry name" value="Znf_RING/FYVE/PHD"/>
</dbReference>
<dbReference type="EMBL" id="VDEP01000271">
    <property type="protein sequence ID" value="KAA1115949.1"/>
    <property type="molecule type" value="Genomic_DNA"/>
</dbReference>
<dbReference type="InterPro" id="IPR036975">
    <property type="entry name" value="Importin-a_IBB_sf"/>
</dbReference>
<name>A0A5B0QS11_PUCGR</name>
<dbReference type="Pfam" id="PF00514">
    <property type="entry name" value="Arm"/>
    <property type="match status" value="8"/>
</dbReference>
<feature type="compositionally biased region" description="Basic and acidic residues" evidence="8">
    <location>
        <begin position="17"/>
        <end position="30"/>
    </location>
</feature>
<dbReference type="SMR" id="A0A5B0QS11"/>
<dbReference type="Proteomes" id="UP000325313">
    <property type="component" value="Unassembled WGS sequence"/>
</dbReference>
<dbReference type="CDD" id="cd16448">
    <property type="entry name" value="RING-H2"/>
    <property type="match status" value="1"/>
</dbReference>
<feature type="repeat" description="ARM" evidence="6">
    <location>
        <begin position="157"/>
        <end position="185"/>
    </location>
</feature>
<evidence type="ECO:0000256" key="8">
    <source>
        <dbReference type="SAM" id="MobiDB-lite"/>
    </source>
</evidence>
<dbReference type="FunFam" id="1.25.10.10:FF:000021">
    <property type="entry name" value="Importin subunit alpha"/>
    <property type="match status" value="1"/>
</dbReference>
<dbReference type="Gene3D" id="3.30.40.10">
    <property type="entry name" value="Zinc/RING finger domain, C3HC4 (zinc finger)"/>
    <property type="match status" value="1"/>
</dbReference>
<protein>
    <submittedName>
        <fullName evidence="11">Importin alpha subunit (Karyopherin alpha subunit) (Serine-rich RNA polymerase I suppressor protein)</fullName>
    </submittedName>
</protein>
<dbReference type="Gene3D" id="1.20.5.690">
    <property type="entry name" value="Importin-alpha, importin-beta-binding domain"/>
    <property type="match status" value="1"/>
</dbReference>
<evidence type="ECO:0000256" key="4">
    <source>
        <dbReference type="ARBA" id="ARBA00022927"/>
    </source>
</evidence>
<dbReference type="Pfam" id="PF01749">
    <property type="entry name" value="IBB"/>
    <property type="match status" value="1"/>
</dbReference>
<accession>A0A5B0QS11</accession>
<dbReference type="GO" id="GO:0005634">
    <property type="term" value="C:nucleus"/>
    <property type="evidence" value="ECO:0007669"/>
    <property type="project" value="UniProtKB-ARBA"/>
</dbReference>
<feature type="compositionally biased region" description="Polar residues" evidence="8">
    <location>
        <begin position="702"/>
        <end position="712"/>
    </location>
</feature>
<dbReference type="SUPFAM" id="SSF57850">
    <property type="entry name" value="RING/U-box"/>
    <property type="match status" value="1"/>
</dbReference>
<dbReference type="SUPFAM" id="SSF48371">
    <property type="entry name" value="ARM repeat"/>
    <property type="match status" value="1"/>
</dbReference>
<dbReference type="GO" id="GO:0061608">
    <property type="term" value="F:nuclear import signal receptor activity"/>
    <property type="evidence" value="ECO:0007669"/>
    <property type="project" value="InterPro"/>
</dbReference>
<dbReference type="FunFam" id="1.20.5.690:FF:000003">
    <property type="entry name" value="Importin subunit alpha"/>
    <property type="match status" value="1"/>
</dbReference>
<evidence type="ECO:0000256" key="5">
    <source>
        <dbReference type="PROSITE-ProRule" id="PRU00175"/>
    </source>
</evidence>
<feature type="compositionally biased region" description="Low complexity" evidence="8">
    <location>
        <begin position="913"/>
        <end position="925"/>
    </location>
</feature>
<comment type="caution">
    <text evidence="11">The sequence shown here is derived from an EMBL/GenBank/DDBJ whole genome shotgun (WGS) entry which is preliminary data.</text>
</comment>
<dbReference type="InterPro" id="IPR001841">
    <property type="entry name" value="Znf_RING"/>
</dbReference>
<dbReference type="PROSITE" id="PS50089">
    <property type="entry name" value="ZF_RING_2"/>
    <property type="match status" value="1"/>
</dbReference>
<keyword evidence="3" id="KW-0677">Repeat</keyword>
<feature type="domain" description="IBB" evidence="10">
    <location>
        <begin position="1"/>
        <end position="55"/>
    </location>
</feature>
<dbReference type="GO" id="GO:0006606">
    <property type="term" value="P:protein import into nucleus"/>
    <property type="evidence" value="ECO:0007669"/>
    <property type="project" value="InterPro"/>
</dbReference>
<feature type="compositionally biased region" description="Polar residues" evidence="8">
    <location>
        <begin position="1"/>
        <end position="13"/>
    </location>
</feature>
<proteinExistence type="inferred from homology"/>
<keyword evidence="5" id="KW-0863">Zinc-finger</keyword>
<dbReference type="PROSITE" id="PS51214">
    <property type="entry name" value="IBB"/>
    <property type="match status" value="1"/>
</dbReference>
<dbReference type="InterPro" id="IPR011989">
    <property type="entry name" value="ARM-like"/>
</dbReference>
<keyword evidence="5" id="KW-0862">Zinc</keyword>
<keyword evidence="5" id="KW-0479">Metal-binding</keyword>
<dbReference type="AlphaFoldDB" id="A0A5B0QS11"/>
<dbReference type="InterPro" id="IPR002652">
    <property type="entry name" value="Importin-a_IBB"/>
</dbReference>
<gene>
    <name evidence="11" type="primary">SRP1_1</name>
    <name evidence="11" type="ORF">PGTUg99_024391</name>
</gene>
<sequence>MSSQTHRQSNYKNKNLFKNDELRRRREEQQVEIRKAKREECVAKRRNYQVDASGPDSDDESVATALDSQLQEQLPLMVQGVFSDTVDDQLEATTKFRKLLSKEKNPPIEKVIECGVVTRFVEFLRSPHSMIQFEAAWALTNIASGTSDHTTVVIEAGAVPIFIELLSSTVLDVREQAVWALGNIAGDSPACRDYVLNQGALRPLLDLLNENHKLSMLRNATWTLSNFCRGKNPQPNWDLICPALSVLTKLIYSMDDEVLIDACWAISYLSDGSNDKIQTVIESGVVRRLVDLLMHPSTAVQTPALRSVGNIVTGDDLQTQVVIASGALAALLSLLSSSKDGIRKEACWTISNITAGSPHQIQAVIEAGIIPPLINILQNADFKTKKEAAWAISNATSGGLQEPQQIRYLVENGCIKPLCDLLKALDNKIIQVALDGLDNILKVGETDKEEHNGVNLYATYIEEAGGMHTIHNLQHHENLEIYKKCFYIMDKKLAPLRAPQHKIKSETHRLSSSLVGYSGPRRESQKSRRARILYLSRLCVFPASRPSTSKDHLEDSSRDCKYWIWKVIPASFGGEPGERRLAGFHPPDSETRRSRWYSILRLSRGQVERPSAQPLFRRATLVSVSSDVFYSQFLKAFSVTISSHHVALGRSAISALPRFIQPESLEIFLLQAAYQSTARPVVHDRAGELDGVKQATNSNAISASTQTVSSSPVWPPPAGSNTLHQHSKRELPEQAEEECSICTAALRGPAPSEYNPNPPPPEKKVKVFGVKLGSFGRSRSSKNIEQPGATELDTWPCAHVFHKWCKTSYLKSRPDASCPICGRLPNGDAPQPPPAARARETQDEIPGMSAGGYGSFPYPHFGSGFAHPYDSSGFEQSHSGSGSYYPSPPYGGQPYLPSEYASQAYSPPHHDSGSYGPSHGSGSYGNPEYPHGLQYHGQIGQGSYVYSVPDSPPRIQDSVVDYLFGRPPQPSMPMMTPMQPQFGIIPVYPRPGETLHPISGLGGPFPYPPPS</sequence>
<feature type="region of interest" description="Disordered" evidence="8">
    <location>
        <begin position="896"/>
        <end position="934"/>
    </location>
</feature>
<organism evidence="11 12">
    <name type="scientific">Puccinia graminis f. sp. tritici</name>
    <dbReference type="NCBI Taxonomy" id="56615"/>
    <lineage>
        <taxon>Eukaryota</taxon>
        <taxon>Fungi</taxon>
        <taxon>Dikarya</taxon>
        <taxon>Basidiomycota</taxon>
        <taxon>Pucciniomycotina</taxon>
        <taxon>Pucciniomycetes</taxon>
        <taxon>Pucciniales</taxon>
        <taxon>Pucciniaceae</taxon>
        <taxon>Puccinia</taxon>
    </lineage>
</organism>
<evidence type="ECO:0000256" key="6">
    <source>
        <dbReference type="PROSITE-ProRule" id="PRU00259"/>
    </source>
</evidence>
<feature type="domain" description="RING-type" evidence="9">
    <location>
        <begin position="739"/>
        <end position="821"/>
    </location>
</feature>
<evidence type="ECO:0000259" key="10">
    <source>
        <dbReference type="PROSITE" id="PS51214"/>
    </source>
</evidence>
<evidence type="ECO:0000256" key="2">
    <source>
        <dbReference type="ARBA" id="ARBA00022448"/>
    </source>
</evidence>
<dbReference type="PANTHER" id="PTHR23316">
    <property type="entry name" value="IMPORTIN ALPHA"/>
    <property type="match status" value="1"/>
</dbReference>
<dbReference type="SMART" id="SM00185">
    <property type="entry name" value="ARM"/>
    <property type="match status" value="8"/>
</dbReference>
<dbReference type="PROSITE" id="PS50176">
    <property type="entry name" value="ARM_REPEAT"/>
    <property type="match status" value="4"/>
</dbReference>
<feature type="region of interest" description="Disordered" evidence="8">
    <location>
        <begin position="1"/>
        <end position="30"/>
    </location>
</feature>
<dbReference type="InterPro" id="IPR016024">
    <property type="entry name" value="ARM-type_fold"/>
</dbReference>
<feature type="repeat" description="ARM" evidence="6">
    <location>
        <begin position="115"/>
        <end position="157"/>
    </location>
</feature>
<dbReference type="Pfam" id="PF16186">
    <property type="entry name" value="Arm_3"/>
    <property type="match status" value="1"/>
</dbReference>
<dbReference type="InterPro" id="IPR000225">
    <property type="entry name" value="Armadillo"/>
</dbReference>
<dbReference type="Gene3D" id="1.25.10.10">
    <property type="entry name" value="Leucine-rich Repeat Variant"/>
    <property type="match status" value="1"/>
</dbReference>
<evidence type="ECO:0000313" key="12">
    <source>
        <dbReference type="Proteomes" id="UP000325313"/>
    </source>
</evidence>
<feature type="repeat" description="ARM" evidence="6">
    <location>
        <begin position="284"/>
        <end position="326"/>
    </location>
</feature>
<dbReference type="InterPro" id="IPR032413">
    <property type="entry name" value="Arm_3"/>
</dbReference>
<keyword evidence="2 7" id="KW-0813">Transport</keyword>
<reference evidence="11 12" key="1">
    <citation type="submission" date="2019-05" db="EMBL/GenBank/DDBJ databases">
        <title>Emergence of the Ug99 lineage of the wheat stem rust pathogen through somatic hybridization.</title>
        <authorList>
            <person name="Li F."/>
            <person name="Upadhyaya N.M."/>
            <person name="Sperschneider J."/>
            <person name="Matny O."/>
            <person name="Nguyen-Phuc H."/>
            <person name="Mago R."/>
            <person name="Raley C."/>
            <person name="Miller M.E."/>
            <person name="Silverstein K.A.T."/>
            <person name="Henningsen E."/>
            <person name="Hirsch C.D."/>
            <person name="Visser B."/>
            <person name="Pretorius Z.A."/>
            <person name="Steffenson B.J."/>
            <person name="Schwessinger B."/>
            <person name="Dodds P.N."/>
            <person name="Figueroa M."/>
        </authorList>
    </citation>
    <scope>NUCLEOTIDE SEQUENCE [LARGE SCALE GENOMIC DNA]</scope>
    <source>
        <strain evidence="11 12">Ug99</strain>
    </source>
</reference>
<evidence type="ECO:0000256" key="3">
    <source>
        <dbReference type="ARBA" id="ARBA00022737"/>
    </source>
</evidence>
<feature type="region of interest" description="Disordered" evidence="8">
    <location>
        <begin position="702"/>
        <end position="734"/>
    </location>
</feature>